<dbReference type="STRING" id="360411.AC812_00915"/>
<proteinExistence type="predicted"/>
<organism evidence="2 3">
    <name type="scientific">Bellilinea caldifistulae</name>
    <dbReference type="NCBI Taxonomy" id="360411"/>
    <lineage>
        <taxon>Bacteria</taxon>
        <taxon>Bacillati</taxon>
        <taxon>Chloroflexota</taxon>
        <taxon>Anaerolineae</taxon>
        <taxon>Anaerolineales</taxon>
        <taxon>Anaerolineaceae</taxon>
        <taxon>Bellilinea</taxon>
    </lineage>
</organism>
<dbReference type="CDD" id="cd02440">
    <property type="entry name" value="AdoMet_MTases"/>
    <property type="match status" value="1"/>
</dbReference>
<accession>A0A0P6XPH1</accession>
<dbReference type="EMBL" id="LGHJ01000004">
    <property type="protein sequence ID" value="KPL78543.1"/>
    <property type="molecule type" value="Genomic_DNA"/>
</dbReference>
<name>A0A0P6XPH1_9CHLR</name>
<evidence type="ECO:0000259" key="1">
    <source>
        <dbReference type="Pfam" id="PF13847"/>
    </source>
</evidence>
<keyword evidence="3" id="KW-1185">Reference proteome</keyword>
<dbReference type="AlphaFoldDB" id="A0A0P6XPH1"/>
<protein>
    <recommendedName>
        <fullName evidence="1">Methyltransferase domain-containing protein</fullName>
    </recommendedName>
</protein>
<dbReference type="InterPro" id="IPR029063">
    <property type="entry name" value="SAM-dependent_MTases_sf"/>
</dbReference>
<gene>
    <name evidence="2" type="ORF">AC812_00915</name>
</gene>
<dbReference type="Pfam" id="PF13847">
    <property type="entry name" value="Methyltransf_31"/>
    <property type="match status" value="1"/>
</dbReference>
<dbReference type="Gene3D" id="3.40.50.150">
    <property type="entry name" value="Vaccinia Virus protein VP39"/>
    <property type="match status" value="1"/>
</dbReference>
<evidence type="ECO:0000313" key="2">
    <source>
        <dbReference type="EMBL" id="KPL78543.1"/>
    </source>
</evidence>
<feature type="domain" description="Methyltransferase" evidence="1">
    <location>
        <begin position="41"/>
        <end position="164"/>
    </location>
</feature>
<dbReference type="RefSeq" id="WP_061918028.1">
    <property type="nucleotide sequence ID" value="NZ_DF967971.1"/>
</dbReference>
<dbReference type="SUPFAM" id="SSF53335">
    <property type="entry name" value="S-adenosyl-L-methionine-dependent methyltransferases"/>
    <property type="match status" value="1"/>
</dbReference>
<evidence type="ECO:0000313" key="3">
    <source>
        <dbReference type="Proteomes" id="UP000050514"/>
    </source>
</evidence>
<dbReference type="Proteomes" id="UP000050514">
    <property type="component" value="Unassembled WGS sequence"/>
</dbReference>
<reference evidence="2 3" key="1">
    <citation type="submission" date="2015-07" db="EMBL/GenBank/DDBJ databases">
        <title>Draft genome of Bellilinea caldifistulae DSM 17877.</title>
        <authorList>
            <person name="Hemp J."/>
            <person name="Ward L.M."/>
            <person name="Pace L.A."/>
            <person name="Fischer W.W."/>
        </authorList>
    </citation>
    <scope>NUCLEOTIDE SEQUENCE [LARGE SCALE GENOMIC DNA]</scope>
    <source>
        <strain evidence="2 3">GOMI-1</strain>
    </source>
</reference>
<dbReference type="OrthoDB" id="1493577at2"/>
<dbReference type="InterPro" id="IPR025714">
    <property type="entry name" value="Methyltranfer_dom"/>
</dbReference>
<sequence>MEWSFVRYLAAKKSVDDRALNRQVWESLRREIEHKADSQPLRVLEVGMGIGTMFQRMLEWGLVEQAEYIGIDAESENIAVANRIIPSWAKEQGWNVQGLDFQQSAKPRHDGVAYGFLKADLFDFLQQPRWQNYFDLVIANAVLDVVDVQAVLPMINNSLKQGGMGYFSINFDGMTAFEPLIHAALDEQIIRVYHQSMDERRINGKPSGGSRTGRLLFSVSGQAGFDILDAGSSDWVVFARGGQYPADEAYFLHFILHFFEETIPRYPQIDPGDFQEWLRIRHAQIQRGELVFLTHQMDFLVQKR</sequence>
<comment type="caution">
    <text evidence="2">The sequence shown here is derived from an EMBL/GenBank/DDBJ whole genome shotgun (WGS) entry which is preliminary data.</text>
</comment>